<sequence>MASKGVFLVNSPNIKYNNDFIEADYDYQTTKVESNGDVLMATPVTTKLHIRTKRQVPKLGLMLVGWGGNNGSTVTAALLANKLQLSWETKTGTRKADWYGSITQASTVRLGTGVNGQDVYIPMSQFLPMVNPDDIVVDGWDISSMNLADAMKRAQVLDINLQQQLRPYMQNMKPRPSIYFPDFIAANQASTLQLRISWQQSKQMPKKCHRQLCLQFPASWKGRPTSMDLHRIPLFLVALN</sequence>
<dbReference type="Proteomes" id="UP000235965">
    <property type="component" value="Unassembled WGS sequence"/>
</dbReference>
<organism evidence="1 2">
    <name type="scientific">Cryptotermes secundus</name>
    <dbReference type="NCBI Taxonomy" id="105785"/>
    <lineage>
        <taxon>Eukaryota</taxon>
        <taxon>Metazoa</taxon>
        <taxon>Ecdysozoa</taxon>
        <taxon>Arthropoda</taxon>
        <taxon>Hexapoda</taxon>
        <taxon>Insecta</taxon>
        <taxon>Pterygota</taxon>
        <taxon>Neoptera</taxon>
        <taxon>Polyneoptera</taxon>
        <taxon>Dictyoptera</taxon>
        <taxon>Blattodea</taxon>
        <taxon>Blattoidea</taxon>
        <taxon>Termitoidae</taxon>
        <taxon>Kalotermitidae</taxon>
        <taxon>Cryptotermitinae</taxon>
        <taxon>Cryptotermes</taxon>
    </lineage>
</organism>
<dbReference type="AlphaFoldDB" id="A0A2J7RJV8"/>
<evidence type="ECO:0000313" key="2">
    <source>
        <dbReference type="Proteomes" id="UP000235965"/>
    </source>
</evidence>
<evidence type="ECO:0000313" key="1">
    <source>
        <dbReference type="EMBL" id="PNF41110.1"/>
    </source>
</evidence>
<evidence type="ECO:0008006" key="3">
    <source>
        <dbReference type="Google" id="ProtNLM"/>
    </source>
</evidence>
<dbReference type="GO" id="GO:0008654">
    <property type="term" value="P:phospholipid biosynthetic process"/>
    <property type="evidence" value="ECO:0007669"/>
    <property type="project" value="InterPro"/>
</dbReference>
<gene>
    <name evidence="1" type="ORF">B7P43_G05978</name>
</gene>
<dbReference type="OrthoDB" id="2887at2759"/>
<proteinExistence type="predicted"/>
<reference evidence="1 2" key="1">
    <citation type="submission" date="2017-12" db="EMBL/GenBank/DDBJ databases">
        <title>Hemimetabolous genomes reveal molecular basis of termite eusociality.</title>
        <authorList>
            <person name="Harrison M.C."/>
            <person name="Jongepier E."/>
            <person name="Robertson H.M."/>
            <person name="Arning N."/>
            <person name="Bitard-Feildel T."/>
            <person name="Chao H."/>
            <person name="Childers C.P."/>
            <person name="Dinh H."/>
            <person name="Doddapaneni H."/>
            <person name="Dugan S."/>
            <person name="Gowin J."/>
            <person name="Greiner C."/>
            <person name="Han Y."/>
            <person name="Hu H."/>
            <person name="Hughes D.S.T."/>
            <person name="Huylmans A.-K."/>
            <person name="Kemena C."/>
            <person name="Kremer L.P.M."/>
            <person name="Lee S.L."/>
            <person name="Lopez-Ezquerra A."/>
            <person name="Mallet L."/>
            <person name="Monroy-Kuhn J.M."/>
            <person name="Moser A."/>
            <person name="Murali S.C."/>
            <person name="Muzny D.M."/>
            <person name="Otani S."/>
            <person name="Piulachs M.-D."/>
            <person name="Poelchau M."/>
            <person name="Qu J."/>
            <person name="Schaub F."/>
            <person name="Wada-Katsumata A."/>
            <person name="Worley K.C."/>
            <person name="Xie Q."/>
            <person name="Ylla G."/>
            <person name="Poulsen M."/>
            <person name="Gibbs R.A."/>
            <person name="Schal C."/>
            <person name="Richards S."/>
            <person name="Belles X."/>
            <person name="Korb J."/>
            <person name="Bornberg-Bauer E."/>
        </authorList>
    </citation>
    <scope>NUCLEOTIDE SEQUENCE [LARGE SCALE GENOMIC DNA]</scope>
    <source>
        <tissue evidence="1">Whole body</tissue>
    </source>
</reference>
<dbReference type="EMBL" id="NEVH01002987">
    <property type="protein sequence ID" value="PNF41110.1"/>
    <property type="molecule type" value="Genomic_DNA"/>
</dbReference>
<dbReference type="Pfam" id="PF07994">
    <property type="entry name" value="NAD_binding_5"/>
    <property type="match status" value="1"/>
</dbReference>
<comment type="caution">
    <text evidence="1">The sequence shown here is derived from an EMBL/GenBank/DDBJ whole genome shotgun (WGS) entry which is preliminary data.</text>
</comment>
<keyword evidence="2" id="KW-1185">Reference proteome</keyword>
<protein>
    <recommendedName>
        <fullName evidence="3">Inositol-3-phosphate synthase</fullName>
    </recommendedName>
</protein>
<dbReference type="InterPro" id="IPR036291">
    <property type="entry name" value="NAD(P)-bd_dom_sf"/>
</dbReference>
<dbReference type="GO" id="GO:0004512">
    <property type="term" value="F:inositol-3-phosphate synthase activity"/>
    <property type="evidence" value="ECO:0007669"/>
    <property type="project" value="InterPro"/>
</dbReference>
<dbReference type="SUPFAM" id="SSF51735">
    <property type="entry name" value="NAD(P)-binding Rossmann-fold domains"/>
    <property type="match status" value="1"/>
</dbReference>
<dbReference type="PANTHER" id="PTHR11510">
    <property type="entry name" value="MYO-INOSITOL-1 PHOSPHATE SYNTHASE"/>
    <property type="match status" value="1"/>
</dbReference>
<name>A0A2J7RJV8_9NEOP</name>
<dbReference type="InterPro" id="IPR002587">
    <property type="entry name" value="Myo-inos-1-P_Synthase"/>
</dbReference>
<accession>A0A2J7RJV8</accession>
<dbReference type="GO" id="GO:0006021">
    <property type="term" value="P:inositol biosynthetic process"/>
    <property type="evidence" value="ECO:0007669"/>
    <property type="project" value="InterPro"/>
</dbReference>
<dbReference type="Gene3D" id="3.40.50.720">
    <property type="entry name" value="NAD(P)-binding Rossmann-like Domain"/>
    <property type="match status" value="1"/>
</dbReference>